<proteinExistence type="predicted"/>
<name>A0AAD7XWU6_9FUNG</name>
<protein>
    <submittedName>
        <fullName evidence="1">Uncharacterized protein</fullName>
    </submittedName>
</protein>
<gene>
    <name evidence="1" type="ORF">O0I10_008517</name>
</gene>
<accession>A0AAD7XWU6</accession>
<reference evidence="1 2" key="1">
    <citation type="submission" date="2023-03" db="EMBL/GenBank/DDBJ databases">
        <title>Genome sequence of Lichtheimia ornata CBS 291.66.</title>
        <authorList>
            <person name="Mohabir J.T."/>
            <person name="Shea T.P."/>
            <person name="Kurbessoian T."/>
            <person name="Berby B."/>
            <person name="Fontaine J."/>
            <person name="Livny J."/>
            <person name="Gnirke A."/>
            <person name="Stajich J.E."/>
            <person name="Cuomo C.A."/>
        </authorList>
    </citation>
    <scope>NUCLEOTIDE SEQUENCE [LARGE SCALE GENOMIC DNA]</scope>
    <source>
        <strain evidence="1">CBS 291.66</strain>
    </source>
</reference>
<dbReference type="AlphaFoldDB" id="A0AAD7XWU6"/>
<dbReference type="Proteomes" id="UP001234581">
    <property type="component" value="Unassembled WGS sequence"/>
</dbReference>
<evidence type="ECO:0000313" key="2">
    <source>
        <dbReference type="Proteomes" id="UP001234581"/>
    </source>
</evidence>
<dbReference type="GeneID" id="83215924"/>
<organism evidence="1 2">
    <name type="scientific">Lichtheimia ornata</name>
    <dbReference type="NCBI Taxonomy" id="688661"/>
    <lineage>
        <taxon>Eukaryota</taxon>
        <taxon>Fungi</taxon>
        <taxon>Fungi incertae sedis</taxon>
        <taxon>Mucoromycota</taxon>
        <taxon>Mucoromycotina</taxon>
        <taxon>Mucoromycetes</taxon>
        <taxon>Mucorales</taxon>
        <taxon>Lichtheimiaceae</taxon>
        <taxon>Lichtheimia</taxon>
    </lineage>
</organism>
<dbReference type="RefSeq" id="XP_058340766.1">
    <property type="nucleotide sequence ID" value="XM_058488520.1"/>
</dbReference>
<sequence length="80" mass="8779">MEDTNVKLTLDLGHKALAQMARMSNHHIALVWDLGPNVTLGLKYLAGSLLIWKSLESVTKIIVAWISKPALPLPPPANKK</sequence>
<evidence type="ECO:0000313" key="1">
    <source>
        <dbReference type="EMBL" id="KAJ8655853.1"/>
    </source>
</evidence>
<keyword evidence="2" id="KW-1185">Reference proteome</keyword>
<dbReference type="EMBL" id="JARTCD010000045">
    <property type="protein sequence ID" value="KAJ8655853.1"/>
    <property type="molecule type" value="Genomic_DNA"/>
</dbReference>
<comment type="caution">
    <text evidence="1">The sequence shown here is derived from an EMBL/GenBank/DDBJ whole genome shotgun (WGS) entry which is preliminary data.</text>
</comment>